<evidence type="ECO:0000313" key="2">
    <source>
        <dbReference type="EMBL" id="RLV62679.1"/>
    </source>
</evidence>
<dbReference type="AlphaFoldDB" id="A0A3L8Q633"/>
<feature type="compositionally biased region" description="Pro residues" evidence="1">
    <location>
        <begin position="148"/>
        <end position="160"/>
    </location>
</feature>
<protein>
    <submittedName>
        <fullName evidence="2">Uncharacterized protein</fullName>
    </submittedName>
</protein>
<dbReference type="EMBL" id="QUSF01005786">
    <property type="protein sequence ID" value="RLV62679.1"/>
    <property type="molecule type" value="Genomic_DNA"/>
</dbReference>
<accession>A0A3L8Q633</accession>
<gene>
    <name evidence="2" type="ORF">DV515_00019058</name>
</gene>
<feature type="non-terminal residue" evidence="2">
    <location>
        <position position="166"/>
    </location>
</feature>
<dbReference type="Proteomes" id="UP000276834">
    <property type="component" value="Unassembled WGS sequence"/>
</dbReference>
<feature type="compositionally biased region" description="Low complexity" evidence="1">
    <location>
        <begin position="42"/>
        <end position="56"/>
    </location>
</feature>
<keyword evidence="3" id="KW-1185">Reference proteome</keyword>
<name>A0A3L8Q633_CHLGU</name>
<feature type="region of interest" description="Disordered" evidence="1">
    <location>
        <begin position="1"/>
        <end position="166"/>
    </location>
</feature>
<evidence type="ECO:0000313" key="3">
    <source>
        <dbReference type="Proteomes" id="UP000276834"/>
    </source>
</evidence>
<proteinExistence type="predicted"/>
<comment type="caution">
    <text evidence="2">The sequence shown here is derived from an EMBL/GenBank/DDBJ whole genome shotgun (WGS) entry which is preliminary data.</text>
</comment>
<sequence>MAAPRQPCFSRVGFGGLGSVDGLPLTRVPTASGGGGTGGPRAGAAAGAGADAGGAALLRHPGLAAGGGRAQHGPAHQGGCRSAHLQHHGCHHQQDHRAGHGQGGRPRRLRQQEMLRDGQSPAAQPVLRGPGGTPGPPGTSRSRQGPAGPRPPPPCPPPIPAAGSNK</sequence>
<evidence type="ECO:0000256" key="1">
    <source>
        <dbReference type="SAM" id="MobiDB-lite"/>
    </source>
</evidence>
<reference evidence="2 3" key="1">
    <citation type="journal article" date="2018" name="Proc. R. Soc. B">
        <title>A non-coding region near Follistatin controls head colour polymorphism in the Gouldian finch.</title>
        <authorList>
            <person name="Toomey M.B."/>
            <person name="Marques C.I."/>
            <person name="Andrade P."/>
            <person name="Araujo P.M."/>
            <person name="Sabatino S."/>
            <person name="Gazda M.A."/>
            <person name="Afonso S."/>
            <person name="Lopes R.J."/>
            <person name="Corbo J.C."/>
            <person name="Carneiro M."/>
        </authorList>
    </citation>
    <scope>NUCLEOTIDE SEQUENCE [LARGE SCALE GENOMIC DNA]</scope>
    <source>
        <strain evidence="2">Red01</strain>
        <tissue evidence="2">Muscle</tissue>
    </source>
</reference>
<feature type="compositionally biased region" description="Gly residues" evidence="1">
    <location>
        <begin position="32"/>
        <end position="41"/>
    </location>
</feature>
<feature type="compositionally biased region" description="Low complexity" evidence="1">
    <location>
        <begin position="138"/>
        <end position="147"/>
    </location>
</feature>
<organism evidence="2 3">
    <name type="scientific">Chloebia gouldiae</name>
    <name type="common">Gouldian finch</name>
    <name type="synonym">Erythrura gouldiae</name>
    <dbReference type="NCBI Taxonomy" id="44316"/>
    <lineage>
        <taxon>Eukaryota</taxon>
        <taxon>Metazoa</taxon>
        <taxon>Chordata</taxon>
        <taxon>Craniata</taxon>
        <taxon>Vertebrata</taxon>
        <taxon>Euteleostomi</taxon>
        <taxon>Archelosauria</taxon>
        <taxon>Archosauria</taxon>
        <taxon>Dinosauria</taxon>
        <taxon>Saurischia</taxon>
        <taxon>Theropoda</taxon>
        <taxon>Coelurosauria</taxon>
        <taxon>Aves</taxon>
        <taxon>Neognathae</taxon>
        <taxon>Neoaves</taxon>
        <taxon>Telluraves</taxon>
        <taxon>Australaves</taxon>
        <taxon>Passeriformes</taxon>
        <taxon>Passeroidea</taxon>
        <taxon>Passeridae</taxon>
        <taxon>Chloebia</taxon>
    </lineage>
</organism>